<evidence type="ECO:0000256" key="1">
    <source>
        <dbReference type="ARBA" id="ARBA00004123"/>
    </source>
</evidence>
<dbReference type="InterPro" id="IPR003340">
    <property type="entry name" value="B3_DNA-bd"/>
</dbReference>
<dbReference type="PANTHER" id="PTHR31384:SF25">
    <property type="entry name" value="AUXIN RESPONSE FACTOR"/>
    <property type="match status" value="1"/>
</dbReference>
<feature type="transmembrane region" description="Helical" evidence="9">
    <location>
        <begin position="421"/>
        <end position="440"/>
    </location>
</feature>
<evidence type="ECO:0000256" key="6">
    <source>
        <dbReference type="ARBA" id="ARBA00023242"/>
    </source>
</evidence>
<dbReference type="STRING" id="3827.A0A1S2YWQ0"/>
<keyword evidence="5 8" id="KW-0804">Transcription</keyword>
<evidence type="ECO:0000256" key="2">
    <source>
        <dbReference type="ARBA" id="ARBA00007853"/>
    </source>
</evidence>
<dbReference type="SMART" id="SM01019">
    <property type="entry name" value="B3"/>
    <property type="match status" value="1"/>
</dbReference>
<comment type="subcellular location">
    <subcellularLocation>
        <location evidence="1 8">Nucleus</location>
    </subcellularLocation>
</comment>
<keyword evidence="9" id="KW-0812">Transmembrane</keyword>
<dbReference type="Pfam" id="PF02362">
    <property type="entry name" value="B3"/>
    <property type="match status" value="1"/>
</dbReference>
<dbReference type="InterPro" id="IPR010525">
    <property type="entry name" value="ARF_dom"/>
</dbReference>
<dbReference type="GO" id="GO:0009734">
    <property type="term" value="P:auxin-activated signaling pathway"/>
    <property type="evidence" value="ECO:0007669"/>
    <property type="project" value="UniProtKB-KW"/>
</dbReference>
<feature type="domain" description="TF-B3" evidence="10">
    <location>
        <begin position="125"/>
        <end position="227"/>
    </location>
</feature>
<evidence type="ECO:0000256" key="7">
    <source>
        <dbReference type="ARBA" id="ARBA00023294"/>
    </source>
</evidence>
<keyword evidence="7 8" id="KW-0927">Auxin signaling pathway</keyword>
<dbReference type="PROSITE" id="PS50863">
    <property type="entry name" value="B3"/>
    <property type="match status" value="1"/>
</dbReference>
<dbReference type="GO" id="GO:0006355">
    <property type="term" value="P:regulation of DNA-templated transcription"/>
    <property type="evidence" value="ECO:0007669"/>
    <property type="project" value="InterPro"/>
</dbReference>
<dbReference type="GO" id="GO:0003677">
    <property type="term" value="F:DNA binding"/>
    <property type="evidence" value="ECO:0007669"/>
    <property type="project" value="UniProtKB-KW"/>
</dbReference>
<dbReference type="FunFam" id="2.30.30.1040:FF:000001">
    <property type="entry name" value="Auxin response factor"/>
    <property type="match status" value="1"/>
</dbReference>
<dbReference type="FunFam" id="2.40.330.10:FF:000001">
    <property type="entry name" value="Auxin response factor"/>
    <property type="match status" value="1"/>
</dbReference>
<proteinExistence type="inferred from homology"/>
<evidence type="ECO:0000259" key="10">
    <source>
        <dbReference type="PROSITE" id="PS50863"/>
    </source>
</evidence>
<accession>A0A1S2YWQ0</accession>
<dbReference type="PANTHER" id="PTHR31384">
    <property type="entry name" value="AUXIN RESPONSE FACTOR 4-RELATED"/>
    <property type="match status" value="1"/>
</dbReference>
<gene>
    <name evidence="12" type="primary">ARF23</name>
</gene>
<reference evidence="12" key="2">
    <citation type="submission" date="2025-08" db="UniProtKB">
        <authorList>
            <consortium name="RefSeq"/>
        </authorList>
    </citation>
    <scope>IDENTIFICATION</scope>
    <source>
        <tissue evidence="12">Etiolated seedlings</tissue>
    </source>
</reference>
<keyword evidence="3 8" id="KW-0805">Transcription regulation</keyword>
<dbReference type="GO" id="GO:0005634">
    <property type="term" value="C:nucleus"/>
    <property type="evidence" value="ECO:0007669"/>
    <property type="project" value="UniProtKB-SubCell"/>
</dbReference>
<dbReference type="PaxDb" id="3827-XP_004511136.1"/>
<organism evidence="11 12">
    <name type="scientific">Cicer arietinum</name>
    <name type="common">Chickpea</name>
    <name type="synonym">Garbanzo</name>
    <dbReference type="NCBI Taxonomy" id="3827"/>
    <lineage>
        <taxon>Eukaryota</taxon>
        <taxon>Viridiplantae</taxon>
        <taxon>Streptophyta</taxon>
        <taxon>Embryophyta</taxon>
        <taxon>Tracheophyta</taxon>
        <taxon>Spermatophyta</taxon>
        <taxon>Magnoliopsida</taxon>
        <taxon>eudicotyledons</taxon>
        <taxon>Gunneridae</taxon>
        <taxon>Pentapetalae</taxon>
        <taxon>rosids</taxon>
        <taxon>fabids</taxon>
        <taxon>Fabales</taxon>
        <taxon>Fabaceae</taxon>
        <taxon>Papilionoideae</taxon>
        <taxon>50 kb inversion clade</taxon>
        <taxon>NPAAA clade</taxon>
        <taxon>Hologalegina</taxon>
        <taxon>IRL clade</taxon>
        <taxon>Cicereae</taxon>
        <taxon>Cicer</taxon>
    </lineage>
</organism>
<keyword evidence="9" id="KW-1133">Transmembrane helix</keyword>
<dbReference type="Pfam" id="PF06507">
    <property type="entry name" value="ARF_AD"/>
    <property type="match status" value="1"/>
</dbReference>
<dbReference type="CDD" id="cd10017">
    <property type="entry name" value="B3_DNA"/>
    <property type="match status" value="1"/>
</dbReference>
<comment type="subunit">
    <text evidence="8">Homodimers and heterodimers.</text>
</comment>
<dbReference type="Proteomes" id="UP000087171">
    <property type="component" value="Chromosome Ca7"/>
</dbReference>
<protein>
    <recommendedName>
        <fullName evidence="8">Auxin response factor</fullName>
    </recommendedName>
</protein>
<keyword evidence="4 8" id="KW-0238">DNA-binding</keyword>
<evidence type="ECO:0000256" key="9">
    <source>
        <dbReference type="SAM" id="Phobius"/>
    </source>
</evidence>
<keyword evidence="6 8" id="KW-0539">Nucleus</keyword>
<name>A0A1S2YWQ0_CICAR</name>
<keyword evidence="11" id="KW-1185">Reference proteome</keyword>
<dbReference type="GeneID" id="101505502"/>
<dbReference type="AlphaFoldDB" id="A0A1S2YWQ0"/>
<evidence type="ECO:0000256" key="4">
    <source>
        <dbReference type="ARBA" id="ARBA00023125"/>
    </source>
</evidence>
<dbReference type="SUPFAM" id="SSF101936">
    <property type="entry name" value="DNA-binding pseudobarrel domain"/>
    <property type="match status" value="1"/>
</dbReference>
<dbReference type="KEGG" id="cam:101505502"/>
<dbReference type="Gene3D" id="2.40.330.10">
    <property type="entry name" value="DNA-binding pseudobarrel domain"/>
    <property type="match status" value="1"/>
</dbReference>
<comment type="function">
    <text evidence="8">Auxin response factors (ARFs) are transcriptional factors that bind specifically to the DNA sequence 5'-TGTCTC-3' found in the auxin-responsive promoter elements (AuxREs).</text>
</comment>
<comment type="similarity">
    <text evidence="2 8">Belongs to the ARF family.</text>
</comment>
<evidence type="ECO:0000256" key="5">
    <source>
        <dbReference type="ARBA" id="ARBA00023163"/>
    </source>
</evidence>
<dbReference type="Gene3D" id="2.30.30.1040">
    <property type="match status" value="1"/>
</dbReference>
<dbReference type="OrthoDB" id="1668982at2759"/>
<dbReference type="InterPro" id="IPR044835">
    <property type="entry name" value="ARF_plant"/>
</dbReference>
<dbReference type="RefSeq" id="XP_004511136.1">
    <property type="nucleotide sequence ID" value="XM_004511079.3"/>
</dbReference>
<evidence type="ECO:0000313" key="12">
    <source>
        <dbReference type="RefSeq" id="XP_004511136.1"/>
    </source>
</evidence>
<evidence type="ECO:0000313" key="11">
    <source>
        <dbReference type="Proteomes" id="UP000087171"/>
    </source>
</evidence>
<evidence type="ECO:0000256" key="8">
    <source>
        <dbReference type="RuleBase" id="RU004561"/>
    </source>
</evidence>
<evidence type="ECO:0000256" key="3">
    <source>
        <dbReference type="ARBA" id="ARBA00023015"/>
    </source>
</evidence>
<keyword evidence="9" id="KW-0472">Membrane</keyword>
<dbReference type="InterPro" id="IPR015300">
    <property type="entry name" value="DNA-bd_pseudobarrel_sf"/>
</dbReference>
<sequence>MNGASDGVYGSTSGLKDNLFIELWHACAGSIYIPKLWDKVFYFPQGHLEQIAILTRDQQDGHYKETPLQIMPSKILCIVIGVQLKVEDNTDEVFALITLFPLGEPQELVLEDNQAIQNPSELYSFSKILTSMETSKHGAFSIPMQHAEKCFHPLDMTLQPPTQDLVAKDMHGIEWNFRHIFHSHPREHLLTSGWNMFVNSKKLLPGDSCIFVSEENGEIGIGIRRGMNQQSNISTTLSQLSTQTMPFQSLLTAAHAVTTNTMFLVKYHPWTSPFEFMVPLNTYIESTQKDYSIGTRVHMIFDAEGSARRYGTIVGNEDIDPIVWPGSEWRCIKVQWDSMLNPCTYPERVCPWWIEPLGSSNLKGYPNLPLQNKEHVQNPLGLNGFANDDMAGSSFKREYHKVDMDLQGYRYKTGNDEKSKIFIFAFFIFLCLFIFFIFIFRPRM</sequence>
<reference evidence="11" key="1">
    <citation type="journal article" date="2013" name="Nat. Biotechnol.">
        <title>Draft genome sequence of chickpea (Cicer arietinum) provides a resource for trait improvement.</title>
        <authorList>
            <person name="Varshney R.K."/>
            <person name="Song C."/>
            <person name="Saxena R.K."/>
            <person name="Azam S."/>
            <person name="Yu S."/>
            <person name="Sharpe A.G."/>
            <person name="Cannon S."/>
            <person name="Baek J."/>
            <person name="Rosen B.D."/>
            <person name="Tar'an B."/>
            <person name="Millan T."/>
            <person name="Zhang X."/>
            <person name="Ramsay L.D."/>
            <person name="Iwata A."/>
            <person name="Wang Y."/>
            <person name="Nelson W."/>
            <person name="Farmer A.D."/>
            <person name="Gaur P.M."/>
            <person name="Soderlund C."/>
            <person name="Penmetsa R.V."/>
            <person name="Xu C."/>
            <person name="Bharti A.K."/>
            <person name="He W."/>
            <person name="Winter P."/>
            <person name="Zhao S."/>
            <person name="Hane J.K."/>
            <person name="Carrasquilla-Garcia N."/>
            <person name="Condie J.A."/>
            <person name="Upadhyaya H.D."/>
            <person name="Luo M.C."/>
            <person name="Thudi M."/>
            <person name="Gowda C.L."/>
            <person name="Singh N.P."/>
            <person name="Lichtenzveig J."/>
            <person name="Gali K.K."/>
            <person name="Rubio J."/>
            <person name="Nadarajan N."/>
            <person name="Dolezel J."/>
            <person name="Bansal K.C."/>
            <person name="Xu X."/>
            <person name="Edwards D."/>
            <person name="Zhang G."/>
            <person name="Kahl G."/>
            <person name="Gil J."/>
            <person name="Singh K.B."/>
            <person name="Datta S.K."/>
            <person name="Jackson S.A."/>
            <person name="Wang J."/>
            <person name="Cook D.R."/>
        </authorList>
    </citation>
    <scope>NUCLEOTIDE SEQUENCE [LARGE SCALE GENOMIC DNA]</scope>
    <source>
        <strain evidence="11">cv. CDC Frontier</strain>
    </source>
</reference>